<dbReference type="PANTHER" id="PTHR30620">
    <property type="entry name" value="PERIPLASMIC BETA-GLUCOSIDASE-RELATED"/>
    <property type="match status" value="1"/>
</dbReference>
<dbReference type="Pfam" id="PF00933">
    <property type="entry name" value="Glyco_hydro_3"/>
    <property type="match status" value="1"/>
</dbReference>
<dbReference type="PRINTS" id="PR00133">
    <property type="entry name" value="GLHYDRLASE3"/>
</dbReference>
<gene>
    <name evidence="16" type="primary">bglX</name>
    <name evidence="16" type="ordered locus">SPA0685</name>
    <name evidence="17" type="ORF">GNB70_003210</name>
</gene>
<dbReference type="InterPro" id="IPR026891">
    <property type="entry name" value="Fn3-like"/>
</dbReference>
<evidence type="ECO:0000313" key="16">
    <source>
        <dbReference type="EMBL" id="AAV76683.1"/>
    </source>
</evidence>
<evidence type="ECO:0000256" key="5">
    <source>
        <dbReference type="ARBA" id="ARBA00022729"/>
    </source>
</evidence>
<sequence>MKWLCSVGVAVSLAMQPALAENLFGNHPLTPEARDAFVTDLLKKMTVDEKIGQLRLISVGPDNPKEASREMIKDGQVGAIFNTVTRQDIRQMQDQVMALSRLKIPLFFAYDVVHGQRTVFPISLGLASSFNLDAVRTVGRVSAYEAADDGLNMTWAPMVDVSRDPRWGRASEGFGEDTYLTSIMGETMVKAMQGKSPADRYSVMTSVKHFAAYGAVEGGKEYNTVDMSSQRLFNDYMPPYKAGLDAGSGAVMVALNSLNSLNGTPATSDSWLLKDVLRDEWGFKGITVSDHGAIKELIKHGTAADPEDAVRVALKAGVDMSMADEYYSKYLPGLIKSGKVTMAELDDATRHVLNVKYDMGLFNDPYSHLGPKESDPVDTNAESRLHRKEAREVARESVVLLKNRLETLPLKKSGTIAVVGPLADSQRDVMGSWSAAGVANQSVTVLAGIQNAVGDGAKILYAKGANITNDKGIVDFLNLYEEAVKIDPRSPQAMIDEAVQAAKQADVVVAVVGESQGMAHEASSRTDITIPQSQRDLITALKATGKPLVLVLMNGRPLALVKEDQQADAILETWFAGTEGGNAIADVLFGDYNPSGKLPISFPRSVGQIPVYYSHLNTGRPYNPEKPNKYTSRYFDEANGPLYPFGYGLSYTTFTVSDVTLSSPTMQRDGKVTASVEVTNTGKREGATVIQMYLQDVTASMSRPVKQLKGFEKITLKPGERKTVSFPIDIEALKFWNQQMKYDAEPGKFNVFIGVDSARVKQGSFELL</sequence>
<dbReference type="GO" id="GO:0008422">
    <property type="term" value="F:beta-glucosidase activity"/>
    <property type="evidence" value="ECO:0007669"/>
    <property type="project" value="UniProtKB-EC"/>
</dbReference>
<reference evidence="17" key="2">
    <citation type="journal article" date="2018" name="Genome Biol.">
        <title>SKESA: strategic k-mer extension for scrupulous assemblies.</title>
        <authorList>
            <person name="Souvorov A."/>
            <person name="Agarwala R."/>
            <person name="Lipman D.J."/>
        </authorList>
    </citation>
    <scope>NUCLEOTIDE SEQUENCE</scope>
    <source>
        <strain evidence="17">ATCC 9150</strain>
    </source>
</reference>
<dbReference type="SMART" id="SM01217">
    <property type="entry name" value="Fn3_like"/>
    <property type="match status" value="1"/>
</dbReference>
<evidence type="ECO:0000256" key="2">
    <source>
        <dbReference type="ARBA" id="ARBA00004418"/>
    </source>
</evidence>
<evidence type="ECO:0000256" key="12">
    <source>
        <dbReference type="ARBA" id="ARBA00067498"/>
    </source>
</evidence>
<dbReference type="FunFam" id="2.60.40.10:FF:000495">
    <property type="entry name" value="Periplasmic beta-glucosidase"/>
    <property type="match status" value="1"/>
</dbReference>
<evidence type="ECO:0000313" key="18">
    <source>
        <dbReference type="Proteomes" id="UP000008185"/>
    </source>
</evidence>
<dbReference type="Gene3D" id="3.20.20.300">
    <property type="entry name" value="Glycoside hydrolase, family 3, N-terminal domain"/>
    <property type="match status" value="1"/>
</dbReference>
<protein>
    <recommendedName>
        <fullName evidence="12">Periplasmic beta-glucosidase</fullName>
        <ecNumber evidence="4">3.2.1.21</ecNumber>
    </recommendedName>
    <alternativeName>
        <fullName evidence="11">Beta-D-glucoside glucohydrolase</fullName>
    </alternativeName>
    <alternativeName>
        <fullName evidence="9">Cellobiase</fullName>
    </alternativeName>
    <alternativeName>
        <fullName evidence="10">Gentiobiase</fullName>
    </alternativeName>
</protein>
<dbReference type="NCBIfam" id="NF011678">
    <property type="entry name" value="PRK15098.1"/>
    <property type="match status" value="1"/>
</dbReference>
<keyword evidence="5 14" id="KW-0732">Signal</keyword>
<reference evidence="17" key="3">
    <citation type="submission" date="2018-07" db="EMBL/GenBank/DDBJ databases">
        <authorList>
            <consortium name="NCBI Pathogen Detection Project"/>
        </authorList>
    </citation>
    <scope>NUCLEOTIDE SEQUENCE</scope>
    <source>
        <strain evidence="17">ATCC 9150</strain>
    </source>
</reference>
<keyword evidence="6" id="KW-0574">Periplasm</keyword>
<comment type="similarity">
    <text evidence="3 13">Belongs to the glycosyl hydrolase 3 family.</text>
</comment>
<dbReference type="GO" id="GO:0009251">
    <property type="term" value="P:glucan catabolic process"/>
    <property type="evidence" value="ECO:0007669"/>
    <property type="project" value="TreeGrafter"/>
</dbReference>
<feature type="chain" id="PRO_5033224250" description="Periplasmic beta-glucosidase" evidence="14">
    <location>
        <begin position="21"/>
        <end position="768"/>
    </location>
</feature>
<proteinExistence type="inferred from homology"/>
<evidence type="ECO:0000256" key="1">
    <source>
        <dbReference type="ARBA" id="ARBA00000448"/>
    </source>
</evidence>
<dbReference type="FunFam" id="3.20.20.300:FF:000005">
    <property type="entry name" value="Periplasmic beta-glucosidase"/>
    <property type="match status" value="1"/>
</dbReference>
<dbReference type="SUPFAM" id="SSF51445">
    <property type="entry name" value="(Trans)glycosidases"/>
    <property type="match status" value="1"/>
</dbReference>
<evidence type="ECO:0000256" key="4">
    <source>
        <dbReference type="ARBA" id="ARBA00012744"/>
    </source>
</evidence>
<organism evidence="16 18">
    <name type="scientific">Salmonella paratyphi A (strain ATCC 9150 / SARB42)</name>
    <dbReference type="NCBI Taxonomy" id="295319"/>
    <lineage>
        <taxon>Bacteria</taxon>
        <taxon>Pseudomonadati</taxon>
        <taxon>Pseudomonadota</taxon>
        <taxon>Gammaproteobacteria</taxon>
        <taxon>Enterobacterales</taxon>
        <taxon>Enterobacteriaceae</taxon>
        <taxon>Salmonella</taxon>
    </lineage>
</organism>
<keyword evidence="8 13" id="KW-0326">Glycosidase</keyword>
<feature type="signal peptide" evidence="14">
    <location>
        <begin position="1"/>
        <end position="20"/>
    </location>
</feature>
<reference evidence="16 18" key="1">
    <citation type="journal article" date="2004" name="Nat. Genet.">
        <title>Comparison of genome degradation in Paratyphi A and Typhi, human-restricted serovars of Salmonella enterica that cause typhoid.</title>
        <authorList>
            <person name="McClelland M."/>
            <person name="Sanderson K.E."/>
            <person name="Clifton S.W."/>
            <person name="Latreille P."/>
            <person name="Porwollik S."/>
            <person name="Sabo A."/>
            <person name="Meyer R."/>
            <person name="Bieri T."/>
            <person name="Ozersky P."/>
            <person name="McLellan M."/>
            <person name="Harkins C.R."/>
            <person name="Wang C."/>
            <person name="Nguyen C."/>
            <person name="Berghoff A."/>
            <person name="Elliott G."/>
            <person name="Kohlberg S."/>
            <person name="Strong C."/>
            <person name="Du F."/>
            <person name="Carter J."/>
            <person name="Kremizki C."/>
            <person name="Layman D."/>
            <person name="Leonard S."/>
            <person name="Sun H."/>
            <person name="Fulton L."/>
            <person name="Nash W."/>
            <person name="Miner T."/>
            <person name="Minx P."/>
            <person name="Delehaunty K."/>
            <person name="Fronick C."/>
            <person name="Magrini V."/>
            <person name="Nhan M."/>
            <person name="Warren W."/>
            <person name="Florea L."/>
            <person name="Spieth J."/>
            <person name="Wilson R.K."/>
        </authorList>
    </citation>
    <scope>NUCLEOTIDE SEQUENCE [LARGE SCALE GENOMIC DNA]</scope>
    <source>
        <strain evidence="16">ATCC 9150</strain>
        <strain evidence="18">ATCC 9150 / SARB42</strain>
    </source>
</reference>
<dbReference type="PANTHER" id="PTHR30620:SF16">
    <property type="entry name" value="LYSOSOMAL BETA GLUCOSIDASE"/>
    <property type="match status" value="1"/>
</dbReference>
<name>A0A0H2WNN0_SALPA</name>
<dbReference type="InterPro" id="IPR051915">
    <property type="entry name" value="Cellulose_Degrad_GH3"/>
</dbReference>
<dbReference type="Pfam" id="PF14310">
    <property type="entry name" value="Fn3-like"/>
    <property type="match status" value="1"/>
</dbReference>
<dbReference type="InterPro" id="IPR036881">
    <property type="entry name" value="Glyco_hydro_3_C_sf"/>
</dbReference>
<dbReference type="FunFam" id="3.40.50.1700:FF:000004">
    <property type="entry name" value="Periplasmic beta-glucosidase"/>
    <property type="match status" value="1"/>
</dbReference>
<dbReference type="EMBL" id="DAASTS010000016">
    <property type="protein sequence ID" value="HAE6987476.1"/>
    <property type="molecule type" value="Genomic_DNA"/>
</dbReference>
<dbReference type="EC" id="3.2.1.21" evidence="4"/>
<dbReference type="SUPFAM" id="SSF52279">
    <property type="entry name" value="Beta-D-glucan exohydrolase, C-terminal domain"/>
    <property type="match status" value="1"/>
</dbReference>
<dbReference type="AlphaFoldDB" id="A0A0H2WNN0"/>
<evidence type="ECO:0000256" key="7">
    <source>
        <dbReference type="ARBA" id="ARBA00022801"/>
    </source>
</evidence>
<feature type="domain" description="Fibronectin type III-like" evidence="15">
    <location>
        <begin position="688"/>
        <end position="757"/>
    </location>
</feature>
<keyword evidence="7 13" id="KW-0378">Hydrolase</keyword>
<dbReference type="Gene3D" id="3.40.50.1700">
    <property type="entry name" value="Glycoside hydrolase family 3 C-terminal domain"/>
    <property type="match status" value="1"/>
</dbReference>
<comment type="catalytic activity">
    <reaction evidence="1">
        <text>Hydrolysis of terminal, non-reducing beta-D-glucosyl residues with release of beta-D-glucose.</text>
        <dbReference type="EC" id="3.2.1.21"/>
    </reaction>
</comment>
<dbReference type="KEGG" id="spt:SPA0685"/>
<dbReference type="InterPro" id="IPR019800">
    <property type="entry name" value="Glyco_hydro_3_AS"/>
</dbReference>
<dbReference type="InterPro" id="IPR002772">
    <property type="entry name" value="Glyco_hydro_3_C"/>
</dbReference>
<evidence type="ECO:0000256" key="9">
    <source>
        <dbReference type="ARBA" id="ARBA00031448"/>
    </source>
</evidence>
<comment type="subcellular location">
    <subcellularLocation>
        <location evidence="2">Periplasm</location>
    </subcellularLocation>
</comment>
<evidence type="ECO:0000256" key="13">
    <source>
        <dbReference type="RuleBase" id="RU361161"/>
    </source>
</evidence>
<dbReference type="HOGENOM" id="CLU_004542_5_1_6"/>
<evidence type="ECO:0000256" key="3">
    <source>
        <dbReference type="ARBA" id="ARBA00005336"/>
    </source>
</evidence>
<accession>A0A0H2WNN0</accession>
<dbReference type="InterPro" id="IPR017853">
    <property type="entry name" value="GH"/>
</dbReference>
<dbReference type="Gene3D" id="2.60.40.10">
    <property type="entry name" value="Immunoglobulins"/>
    <property type="match status" value="1"/>
</dbReference>
<evidence type="ECO:0000313" key="17">
    <source>
        <dbReference type="EMBL" id="HAE6987476.1"/>
    </source>
</evidence>
<evidence type="ECO:0000256" key="14">
    <source>
        <dbReference type="SAM" id="SignalP"/>
    </source>
</evidence>
<dbReference type="InterPro" id="IPR036962">
    <property type="entry name" value="Glyco_hydro_3_N_sf"/>
</dbReference>
<evidence type="ECO:0000256" key="11">
    <source>
        <dbReference type="ARBA" id="ARBA00032594"/>
    </source>
</evidence>
<dbReference type="Proteomes" id="UP000008185">
    <property type="component" value="Chromosome"/>
</dbReference>
<dbReference type="PROSITE" id="PS00775">
    <property type="entry name" value="GLYCOSYL_HYDROL_F3"/>
    <property type="match status" value="1"/>
</dbReference>
<dbReference type="Pfam" id="PF01915">
    <property type="entry name" value="Glyco_hydro_3_C"/>
    <property type="match status" value="1"/>
</dbReference>
<dbReference type="RefSeq" id="WP_000871562.1">
    <property type="nucleotide sequence ID" value="NC_006511.1"/>
</dbReference>
<dbReference type="InterPro" id="IPR013783">
    <property type="entry name" value="Ig-like_fold"/>
</dbReference>
<dbReference type="EMBL" id="CP000026">
    <property type="protein sequence ID" value="AAV76683.1"/>
    <property type="molecule type" value="Genomic_DNA"/>
</dbReference>
<dbReference type="GO" id="GO:0042597">
    <property type="term" value="C:periplasmic space"/>
    <property type="evidence" value="ECO:0007669"/>
    <property type="project" value="UniProtKB-SubCell"/>
</dbReference>
<evidence type="ECO:0000256" key="8">
    <source>
        <dbReference type="ARBA" id="ARBA00023295"/>
    </source>
</evidence>
<evidence type="ECO:0000259" key="15">
    <source>
        <dbReference type="SMART" id="SM01217"/>
    </source>
</evidence>
<dbReference type="InterPro" id="IPR001764">
    <property type="entry name" value="Glyco_hydro_3_N"/>
</dbReference>
<evidence type="ECO:0000256" key="10">
    <source>
        <dbReference type="ARBA" id="ARBA00032194"/>
    </source>
</evidence>
<evidence type="ECO:0000256" key="6">
    <source>
        <dbReference type="ARBA" id="ARBA00022764"/>
    </source>
</evidence>